<protein>
    <submittedName>
        <fullName evidence="2">Reverse transcriptase domain-containing protein</fullName>
    </submittedName>
</protein>
<name>A0A699HNL1_TANCI</name>
<dbReference type="InterPro" id="IPR043502">
    <property type="entry name" value="DNA/RNA_pol_sf"/>
</dbReference>
<gene>
    <name evidence="2" type="ORF">Tci_403145</name>
</gene>
<sequence>MGEPEKSKTMLLEFFIVKCRSPYNVIIRRTGMRSLGAVGLTIHSMIKFPMDKGVAMIRNSKEALWECKQIERMKSSWKETQWCQHREHMSRIREEEDTVKEKVTIHNDRPNQHVLINRKLSIEYKEKLEETLRRNTNAFAWTKMEGIIKSQYPGWVANAIPIKQRNGFHIEEGIYRSTHMPKGLKNSTATLQRMIDKVLGGQKGRNVEVYLEEVVVKSKTKESLIEDFKEIAQAPKGDRNLLHSDRKGGASIGSHDEVLEDNLSKVQSQSGNRRPHGRDTETFWYRRTIGKMGVDVNLCRLLELGKNDLSLNKYLDQLGTYHSKDGGPSLGLYLFWIVLRYRCARTELITLNLICPSTHQLLWSSGGDFELDYSFDKSASLERLFSLARVSLAGASKVPLSSGCLEGTIPHQWAAELRTYHISYVQRKEAEEQVVQKLFEQEEKLPHMPDKNKEEASRGRLYLIMSPSVVFSLSSFSYFPAMSKNDMKNRVSTLSKSNLKDLVKTSRIPLDLHPRLHDYTFTMDHLPNEAIGIYFEFLWFFGVRIPFSTFLLSVLKYYKNMEDICMDDCPSCLKKWKSKFFLINSRAIPEHLTWRHSHSCVSDDLPVDGYDRNDVERLRVHLICLSEIREEGDAKIVEEPHHLSEPLLEHVPSYTTAPTAVDALISLPTLDDVVVAQPDPRLARKSKGPLQVRARSALVTISEPSQLSKNKRLKKRASEAGSSAPELRQAEGLNEADIIGFCMELEDSMERDEGTSIRVASVLTPRLGKRLGLSSSMAVVSVFGPAHVWTSAPASTSGHSLDLGGSSTGGFVGKSRAEDMRRQMDPLDAWPVVLCLVTQNMTRYRRMTLALLIVALDWTLTPDELRRTESLLLLELSNRVNVLSALLVSYGYELNSRYTDLVSSKVRLQDNFDRKKGVVKLLHSDLDNKLEKVQRAASVGITEELARTDAKLSEQALTVRDLHNELASKRSRSQGYKDVVDELKTEVTQFIGSSMEGLVRRLLSSDKFYAAFAHVSSLGINYGVERGLRMGRSNADFEAAARKVSNFHIGVEADFNKALVAFPTTLFPFLGKVASAAGGALFEVTQILSDKLVVRPPRLLLLRMFSPSIRVSLCPFVFTCVGMSYAVVPARKSASTCPFIALLGAYLMPYSFDFYSLFGQSSRCLTVVQYLAYWLVCDDFVCMALKASKKHLYLNLIRDSIFQSISGKGY</sequence>
<feature type="region of interest" description="Disordered" evidence="1">
    <location>
        <begin position="708"/>
        <end position="729"/>
    </location>
</feature>
<dbReference type="AlphaFoldDB" id="A0A699HNL1"/>
<comment type="caution">
    <text evidence="2">The sequence shown here is derived from an EMBL/GenBank/DDBJ whole genome shotgun (WGS) entry which is preliminary data.</text>
</comment>
<keyword evidence="2" id="KW-0695">RNA-directed DNA polymerase</keyword>
<dbReference type="PANTHER" id="PTHR24559">
    <property type="entry name" value="TRANSPOSON TY3-I GAG-POL POLYPROTEIN"/>
    <property type="match status" value="1"/>
</dbReference>
<feature type="non-terminal residue" evidence="2">
    <location>
        <position position="1210"/>
    </location>
</feature>
<reference evidence="2" key="1">
    <citation type="journal article" date="2019" name="Sci. Rep.">
        <title>Draft genome of Tanacetum cinerariifolium, the natural source of mosquito coil.</title>
        <authorList>
            <person name="Yamashiro T."/>
            <person name="Shiraishi A."/>
            <person name="Satake H."/>
            <person name="Nakayama K."/>
        </authorList>
    </citation>
    <scope>NUCLEOTIDE SEQUENCE</scope>
</reference>
<dbReference type="EMBL" id="BKCJ010168138">
    <property type="protein sequence ID" value="GEY31171.1"/>
    <property type="molecule type" value="Genomic_DNA"/>
</dbReference>
<keyword evidence="2" id="KW-0808">Transferase</keyword>
<dbReference type="SUPFAM" id="SSF56672">
    <property type="entry name" value="DNA/RNA polymerases"/>
    <property type="match status" value="1"/>
</dbReference>
<evidence type="ECO:0000256" key="1">
    <source>
        <dbReference type="SAM" id="MobiDB-lite"/>
    </source>
</evidence>
<evidence type="ECO:0000313" key="2">
    <source>
        <dbReference type="EMBL" id="GEY31171.1"/>
    </source>
</evidence>
<dbReference type="GO" id="GO:0003964">
    <property type="term" value="F:RNA-directed DNA polymerase activity"/>
    <property type="evidence" value="ECO:0007669"/>
    <property type="project" value="UniProtKB-KW"/>
</dbReference>
<keyword evidence="2" id="KW-0548">Nucleotidyltransferase</keyword>
<dbReference type="InterPro" id="IPR053134">
    <property type="entry name" value="RNA-dir_DNA_polymerase"/>
</dbReference>
<dbReference type="InterPro" id="IPR043128">
    <property type="entry name" value="Rev_trsase/Diguanyl_cyclase"/>
</dbReference>
<dbReference type="Gene3D" id="3.30.70.270">
    <property type="match status" value="1"/>
</dbReference>
<accession>A0A699HNL1</accession>
<organism evidence="2">
    <name type="scientific">Tanacetum cinerariifolium</name>
    <name type="common">Dalmatian daisy</name>
    <name type="synonym">Chrysanthemum cinerariifolium</name>
    <dbReference type="NCBI Taxonomy" id="118510"/>
    <lineage>
        <taxon>Eukaryota</taxon>
        <taxon>Viridiplantae</taxon>
        <taxon>Streptophyta</taxon>
        <taxon>Embryophyta</taxon>
        <taxon>Tracheophyta</taxon>
        <taxon>Spermatophyta</taxon>
        <taxon>Magnoliopsida</taxon>
        <taxon>eudicotyledons</taxon>
        <taxon>Gunneridae</taxon>
        <taxon>Pentapetalae</taxon>
        <taxon>asterids</taxon>
        <taxon>campanulids</taxon>
        <taxon>Asterales</taxon>
        <taxon>Asteraceae</taxon>
        <taxon>Asteroideae</taxon>
        <taxon>Anthemideae</taxon>
        <taxon>Anthemidinae</taxon>
        <taxon>Tanacetum</taxon>
    </lineage>
</organism>
<proteinExistence type="predicted"/>
<dbReference type="PANTHER" id="PTHR24559:SF430">
    <property type="entry name" value="RNA-DIRECTED DNA POLYMERASE"/>
    <property type="match status" value="1"/>
</dbReference>